<comment type="caution">
    <text evidence="3">The sequence shown here is derived from an EMBL/GenBank/DDBJ whole genome shotgun (WGS) entry which is preliminary data.</text>
</comment>
<dbReference type="PROSITE" id="PS50157">
    <property type="entry name" value="ZINC_FINGER_C2H2_2"/>
    <property type="match status" value="1"/>
</dbReference>
<dbReference type="GO" id="GO:0008270">
    <property type="term" value="F:zinc ion binding"/>
    <property type="evidence" value="ECO:0007669"/>
    <property type="project" value="UniProtKB-KW"/>
</dbReference>
<protein>
    <recommendedName>
        <fullName evidence="2">C2H2-type domain-containing protein</fullName>
    </recommendedName>
</protein>
<keyword evidence="1" id="KW-0479">Metal-binding</keyword>
<proteinExistence type="predicted"/>
<dbReference type="EMBL" id="CAJVCH010538656">
    <property type="protein sequence ID" value="CAG7826110.1"/>
    <property type="molecule type" value="Genomic_DNA"/>
</dbReference>
<sequence>MEAQEFGNINISDLVPNVNLTKHDIERVIEDILDDDYLTSYLPECTDVQLVDENGYEMNIDAFSDVFNQFNSSLYPRGVFPTNLSFQSTNEIPLGARHRYVCSHCCVRFSSKTTLDMHKRISHNENLKSGILPVSLSSESYAVSYILYNRNDLHSNKFGQYLYNIQKLFDRLKQQLYNDISAGLKLCGPIGVRFCLPSVFQKIIDPLLPEETDGTRFHKMVWSNTQIIIMQGNIEATLEKTVATLQDKVMAYFSEESYVLTDVCVFGFQDTGITETSSRFIKNEKNDVVNERLRKSMARCNARDKVITEFSFPLYVSNVSKTWDDFGNSKTSRRFKQISKPIIIDLFLIIQVNEDTSEDQNKIFLSEHYVLCKDIGSLFRHSNRCKSHLCRQCFQRFKNPETLNVHVSRCFGTTMPELMTVKRNGDDMQDLKFSKNLLQ</sequence>
<keyword evidence="1" id="KW-0862">Zinc</keyword>
<evidence type="ECO:0000256" key="1">
    <source>
        <dbReference type="PROSITE-ProRule" id="PRU00042"/>
    </source>
</evidence>
<dbReference type="Proteomes" id="UP000708208">
    <property type="component" value="Unassembled WGS sequence"/>
</dbReference>
<evidence type="ECO:0000313" key="4">
    <source>
        <dbReference type="Proteomes" id="UP000708208"/>
    </source>
</evidence>
<feature type="domain" description="C2H2-type" evidence="2">
    <location>
        <begin position="100"/>
        <end position="128"/>
    </location>
</feature>
<accession>A0A8J2PXX9</accession>
<evidence type="ECO:0000313" key="3">
    <source>
        <dbReference type="EMBL" id="CAG7826110.1"/>
    </source>
</evidence>
<dbReference type="AlphaFoldDB" id="A0A8J2PXX9"/>
<dbReference type="InterPro" id="IPR013087">
    <property type="entry name" value="Znf_C2H2_type"/>
</dbReference>
<dbReference type="PROSITE" id="PS00028">
    <property type="entry name" value="ZINC_FINGER_C2H2_1"/>
    <property type="match status" value="1"/>
</dbReference>
<evidence type="ECO:0000259" key="2">
    <source>
        <dbReference type="PROSITE" id="PS50157"/>
    </source>
</evidence>
<organism evidence="3 4">
    <name type="scientific">Allacma fusca</name>
    <dbReference type="NCBI Taxonomy" id="39272"/>
    <lineage>
        <taxon>Eukaryota</taxon>
        <taxon>Metazoa</taxon>
        <taxon>Ecdysozoa</taxon>
        <taxon>Arthropoda</taxon>
        <taxon>Hexapoda</taxon>
        <taxon>Collembola</taxon>
        <taxon>Symphypleona</taxon>
        <taxon>Sminthuridae</taxon>
        <taxon>Allacma</taxon>
    </lineage>
</organism>
<reference evidence="3" key="1">
    <citation type="submission" date="2021-06" db="EMBL/GenBank/DDBJ databases">
        <authorList>
            <person name="Hodson N. C."/>
            <person name="Mongue J. A."/>
            <person name="Jaron S. K."/>
        </authorList>
    </citation>
    <scope>NUCLEOTIDE SEQUENCE</scope>
</reference>
<name>A0A8J2PXX9_9HEXA</name>
<keyword evidence="4" id="KW-1185">Reference proteome</keyword>
<gene>
    <name evidence="3" type="ORF">AFUS01_LOCUS36178</name>
</gene>
<keyword evidence="1" id="KW-0863">Zinc-finger</keyword>